<comment type="caution">
    <text evidence="12">The sequence shown here is derived from an EMBL/GenBank/DDBJ whole genome shotgun (WGS) entry which is preliminary data.</text>
</comment>
<keyword evidence="8 9" id="KW-0119">Carbohydrate metabolism</keyword>
<dbReference type="GeneID" id="19893706"/>
<dbReference type="PANTHER" id="PTHR23429">
    <property type="entry name" value="GLUCOSE-6-PHOSPHATE 1-DEHYDROGENASE G6PD"/>
    <property type="match status" value="1"/>
</dbReference>
<feature type="domain" description="Glucose-6-phosphate dehydrogenase NAD-binding" evidence="10">
    <location>
        <begin position="25"/>
        <end position="200"/>
    </location>
</feature>
<dbReference type="Gene3D" id="3.40.50.720">
    <property type="entry name" value="NAD(P)-binding Rossmann-like Domain"/>
    <property type="match status" value="1"/>
</dbReference>
<accession>M7NS31</accession>
<dbReference type="GO" id="GO:0005829">
    <property type="term" value="C:cytosol"/>
    <property type="evidence" value="ECO:0007669"/>
    <property type="project" value="TreeGrafter"/>
</dbReference>
<name>M7NS31_PNEMU</name>
<dbReference type="PANTHER" id="PTHR23429:SF0">
    <property type="entry name" value="GLUCOSE-6-PHOSPHATE 1-DEHYDROGENASE"/>
    <property type="match status" value="1"/>
</dbReference>
<dbReference type="Pfam" id="PF00479">
    <property type="entry name" value="G6PD_N"/>
    <property type="match status" value="1"/>
</dbReference>
<dbReference type="HAMAP" id="MF_00966">
    <property type="entry name" value="G6PD"/>
    <property type="match status" value="1"/>
</dbReference>
<dbReference type="PRINTS" id="PR00079">
    <property type="entry name" value="G6PDHDRGNASE"/>
</dbReference>
<dbReference type="Pfam" id="PF02781">
    <property type="entry name" value="G6PD_C"/>
    <property type="match status" value="1"/>
</dbReference>
<dbReference type="InterPro" id="IPR019796">
    <property type="entry name" value="G6P_DH_AS"/>
</dbReference>
<evidence type="ECO:0000256" key="9">
    <source>
        <dbReference type="RuleBase" id="RU362120"/>
    </source>
</evidence>
<dbReference type="SUPFAM" id="SSF51735">
    <property type="entry name" value="NAD(P)-binding Rossmann-fold domains"/>
    <property type="match status" value="1"/>
</dbReference>
<dbReference type="InterPro" id="IPR001282">
    <property type="entry name" value="G6P_DH"/>
</dbReference>
<dbReference type="InterPro" id="IPR036291">
    <property type="entry name" value="NAD(P)-bd_dom_sf"/>
</dbReference>
<dbReference type="PIRSF" id="PIRSF000110">
    <property type="entry name" value="G6PD"/>
    <property type="match status" value="1"/>
</dbReference>
<dbReference type="PROSITE" id="PS00069">
    <property type="entry name" value="G6P_DEHYDROGENASE"/>
    <property type="match status" value="1"/>
</dbReference>
<evidence type="ECO:0000313" key="13">
    <source>
        <dbReference type="Proteomes" id="UP000011958"/>
    </source>
</evidence>
<dbReference type="SUPFAM" id="SSF55347">
    <property type="entry name" value="Glyceraldehyde-3-phosphate dehydrogenase-like, C-terminal domain"/>
    <property type="match status" value="1"/>
</dbReference>
<gene>
    <name evidence="12" type="ORF">PNEG_00008</name>
</gene>
<dbReference type="UniPathway" id="UPA00115">
    <property type="reaction ID" value="UER00408"/>
</dbReference>
<evidence type="ECO:0000256" key="2">
    <source>
        <dbReference type="ARBA" id="ARBA00009975"/>
    </source>
</evidence>
<evidence type="ECO:0000313" key="12">
    <source>
        <dbReference type="EMBL" id="EMR11563.1"/>
    </source>
</evidence>
<organism evidence="12 13">
    <name type="scientific">Pneumocystis murina (strain B123)</name>
    <name type="common">Mouse pneumocystis pneumonia agent</name>
    <name type="synonym">Pneumocystis carinii f. sp. muris</name>
    <dbReference type="NCBI Taxonomy" id="1069680"/>
    <lineage>
        <taxon>Eukaryota</taxon>
        <taxon>Fungi</taxon>
        <taxon>Dikarya</taxon>
        <taxon>Ascomycota</taxon>
        <taxon>Taphrinomycotina</taxon>
        <taxon>Pneumocystomycetes</taxon>
        <taxon>Pneumocystaceae</taxon>
        <taxon>Pneumocystis</taxon>
    </lineage>
</organism>
<dbReference type="Proteomes" id="UP000011958">
    <property type="component" value="Unassembled WGS sequence"/>
</dbReference>
<dbReference type="AlphaFoldDB" id="M7NS31"/>
<dbReference type="NCBIfam" id="TIGR00871">
    <property type="entry name" value="zwf"/>
    <property type="match status" value="1"/>
</dbReference>
<feature type="domain" description="Glucose-6-phosphate dehydrogenase C-terminal" evidence="11">
    <location>
        <begin position="202"/>
        <end position="487"/>
    </location>
</feature>
<sequence length="499" mass="58168">MVEFVLKAFNDSDIEAKSKEDITFIVLGASGDLANKKIFPALFQLYQNNLISRKIHVIGYARTKMNNQEFHSRFSSYIKITSKDESVFKEFKNACTYISGKYNNNGFKKLLFHCEEIEDKSQKQSRIFYMALPPNIFNCASYYLKKLLYPESGIARLVIEKPFGKDFESNKKLQKALTCMWKENEIFRIDHYLGKEMVKNLLIMRFSNVFLDASWNKHYISNIRIIFKEPFGVEGRGGYFNEFGIIRDVMQNHLLQILVILAMERPDSFFSDDIRDRKVKILQDIPVIEPKDVIIGQYTCSEDRSKLGYTDDETIPKDSRCPTFAALTMFIENERWKCVPFILIAGKALDEQKVEIRIQYKDAFGEMFGNVLRNELVISIQPEEGIHMNINSKYPGLDMYAVSTKLNFIYKHEFPNIKIPEAYESLLLDAIKGDQSNFVRDDELDHSWRIFTPLLHYLDEHEDIKPILYPYGSGGPSELFDYIKSYGCKLCQINITFYN</sequence>
<evidence type="ECO:0000259" key="11">
    <source>
        <dbReference type="Pfam" id="PF02781"/>
    </source>
</evidence>
<evidence type="ECO:0000256" key="4">
    <source>
        <dbReference type="ARBA" id="ARBA00020444"/>
    </source>
</evidence>
<dbReference type="InterPro" id="IPR022674">
    <property type="entry name" value="G6P_DH_NAD-bd"/>
</dbReference>
<dbReference type="OrthoDB" id="60984at2759"/>
<dbReference type="OMA" id="ERAGYYE"/>
<evidence type="ECO:0000256" key="7">
    <source>
        <dbReference type="ARBA" id="ARBA00023002"/>
    </source>
</evidence>
<dbReference type="GO" id="GO:0004345">
    <property type="term" value="F:glucose-6-phosphate dehydrogenase activity"/>
    <property type="evidence" value="ECO:0007669"/>
    <property type="project" value="UniProtKB-EC"/>
</dbReference>
<comment type="catalytic activity">
    <reaction evidence="9">
        <text>D-glucose 6-phosphate + NADP(+) = 6-phospho-D-glucono-1,5-lactone + NADPH + H(+)</text>
        <dbReference type="Rhea" id="RHEA:15841"/>
        <dbReference type="ChEBI" id="CHEBI:15378"/>
        <dbReference type="ChEBI" id="CHEBI:57783"/>
        <dbReference type="ChEBI" id="CHEBI:57955"/>
        <dbReference type="ChEBI" id="CHEBI:58349"/>
        <dbReference type="ChEBI" id="CHEBI:61548"/>
        <dbReference type="EC" id="1.1.1.49"/>
    </reaction>
</comment>
<evidence type="ECO:0000259" key="10">
    <source>
        <dbReference type="Pfam" id="PF00479"/>
    </source>
</evidence>
<evidence type="ECO:0000256" key="8">
    <source>
        <dbReference type="ARBA" id="ARBA00023277"/>
    </source>
</evidence>
<dbReference type="RefSeq" id="XP_007871858.1">
    <property type="nucleotide sequence ID" value="XM_007873667.1"/>
</dbReference>
<keyword evidence="5 9" id="KW-0313">Glucose metabolism</keyword>
<keyword evidence="7 9" id="KW-0560">Oxidoreductase</keyword>
<evidence type="ECO:0000256" key="1">
    <source>
        <dbReference type="ARBA" id="ARBA00004937"/>
    </source>
</evidence>
<dbReference type="GO" id="GO:0009051">
    <property type="term" value="P:pentose-phosphate shunt, oxidative branch"/>
    <property type="evidence" value="ECO:0007669"/>
    <property type="project" value="TreeGrafter"/>
</dbReference>
<dbReference type="GO" id="GO:0006006">
    <property type="term" value="P:glucose metabolic process"/>
    <property type="evidence" value="ECO:0007669"/>
    <property type="project" value="UniProtKB-KW"/>
</dbReference>
<dbReference type="InterPro" id="IPR022675">
    <property type="entry name" value="G6P_DH_C"/>
</dbReference>
<proteinExistence type="inferred from homology"/>
<evidence type="ECO:0000256" key="3">
    <source>
        <dbReference type="ARBA" id="ARBA00013019"/>
    </source>
</evidence>
<dbReference type="VEuPathDB" id="FungiDB:PNEG_00008"/>
<comment type="similarity">
    <text evidence="2 9">Belongs to the glucose-6-phosphate dehydrogenase family.</text>
</comment>
<dbReference type="STRING" id="1069680.M7NS31"/>
<dbReference type="GO" id="GO:0050661">
    <property type="term" value="F:NADP binding"/>
    <property type="evidence" value="ECO:0007669"/>
    <property type="project" value="InterPro"/>
</dbReference>
<reference evidence="13" key="1">
    <citation type="journal article" date="2016" name="Nat. Commun.">
        <title>Genome analysis of three Pneumocystis species reveals adaptation mechanisms to life exclusively in mammalian hosts.</title>
        <authorList>
            <person name="Ma L."/>
            <person name="Chen Z."/>
            <person name="Huang D.W."/>
            <person name="Kutty G."/>
            <person name="Ishihara M."/>
            <person name="Wang H."/>
            <person name="Abouelleil A."/>
            <person name="Bishop L."/>
            <person name="Davey E."/>
            <person name="Deng R."/>
            <person name="Deng X."/>
            <person name="Fan L."/>
            <person name="Fantoni G."/>
            <person name="Fitzgerald M."/>
            <person name="Gogineni E."/>
            <person name="Goldberg J.M."/>
            <person name="Handley G."/>
            <person name="Hu X."/>
            <person name="Huber C."/>
            <person name="Jiao X."/>
            <person name="Jones K."/>
            <person name="Levin J.Z."/>
            <person name="Liu Y."/>
            <person name="Macdonald P."/>
            <person name="Melnikov A."/>
            <person name="Raley C."/>
            <person name="Sassi M."/>
            <person name="Sherman B.T."/>
            <person name="Song X."/>
            <person name="Sykes S."/>
            <person name="Tran B."/>
            <person name="Walsh L."/>
            <person name="Xia Y."/>
            <person name="Yang J."/>
            <person name="Young S."/>
            <person name="Zeng Q."/>
            <person name="Zheng X."/>
            <person name="Stephens R."/>
            <person name="Nusbaum C."/>
            <person name="Birren B.W."/>
            <person name="Azadi P."/>
            <person name="Lempicki R.A."/>
            <person name="Cuomo C.A."/>
            <person name="Kovacs J.A."/>
        </authorList>
    </citation>
    <scope>NUCLEOTIDE SEQUENCE [LARGE SCALE GENOMIC DNA]</scope>
    <source>
        <strain evidence="13">B123</strain>
    </source>
</reference>
<comment type="function">
    <text evidence="9">Catalyzes the rate-limiting step of the oxidative pentose-phosphate pathway, which represents a route for the dissimilation of carbohydrates besides glycolysis.</text>
</comment>
<evidence type="ECO:0000256" key="6">
    <source>
        <dbReference type="ARBA" id="ARBA00022857"/>
    </source>
</evidence>
<comment type="pathway">
    <text evidence="1 9">Carbohydrate degradation; pentose phosphate pathway; D-ribulose 5-phosphate from D-glucose 6-phosphate (oxidative stage): step 1/3.</text>
</comment>
<dbReference type="eggNOG" id="KOG0563">
    <property type="taxonomic scope" value="Eukaryota"/>
</dbReference>
<dbReference type="EC" id="1.1.1.49" evidence="3 9"/>
<keyword evidence="6 9" id="KW-0521">NADP</keyword>
<protein>
    <recommendedName>
        <fullName evidence="4 9">Glucose-6-phosphate 1-dehydrogenase</fullName>
        <ecNumber evidence="3 9">1.1.1.49</ecNumber>
    </recommendedName>
</protein>
<dbReference type="EMBL" id="AFWA02000005">
    <property type="protein sequence ID" value="EMR11563.1"/>
    <property type="molecule type" value="Genomic_DNA"/>
</dbReference>
<keyword evidence="13" id="KW-1185">Reference proteome</keyword>
<dbReference type="Gene3D" id="3.30.360.10">
    <property type="entry name" value="Dihydrodipicolinate Reductase, domain 2"/>
    <property type="match status" value="1"/>
</dbReference>
<evidence type="ECO:0000256" key="5">
    <source>
        <dbReference type="ARBA" id="ARBA00022526"/>
    </source>
</evidence>